<dbReference type="InterPro" id="IPR013783">
    <property type="entry name" value="Ig-like_fold"/>
</dbReference>
<dbReference type="PANTHER" id="PTHR23037">
    <property type="entry name" value="CYTOKINE RECEPTOR"/>
    <property type="match status" value="1"/>
</dbReference>
<dbReference type="PANTHER" id="PTHR23037:SF28">
    <property type="entry name" value="ERYTHROPOIETIN RECEPTOR"/>
    <property type="match status" value="1"/>
</dbReference>
<evidence type="ECO:0000256" key="7">
    <source>
        <dbReference type="ARBA" id="ARBA00023170"/>
    </source>
</evidence>
<reference evidence="12" key="1">
    <citation type="journal article" date="2023" name="DNA Res.">
        <title>Chromosome-level genome assembly of Phrynocephalus forsythii using third-generation DNA sequencing and Hi-C analysis.</title>
        <authorList>
            <person name="Qi Y."/>
            <person name="Zhao W."/>
            <person name="Zhao Y."/>
            <person name="Niu C."/>
            <person name="Cao S."/>
            <person name="Zhang Y."/>
        </authorList>
    </citation>
    <scope>NUCLEOTIDE SEQUENCE</scope>
    <source>
        <tissue evidence="12">Muscle</tissue>
    </source>
</reference>
<keyword evidence="4 9" id="KW-1133">Transmembrane helix</keyword>
<evidence type="ECO:0000256" key="8">
    <source>
        <dbReference type="ARBA" id="ARBA00023180"/>
    </source>
</evidence>
<evidence type="ECO:0000256" key="6">
    <source>
        <dbReference type="ARBA" id="ARBA00023157"/>
    </source>
</evidence>
<keyword evidence="7" id="KW-0675">Receptor</keyword>
<evidence type="ECO:0000313" key="12">
    <source>
        <dbReference type="EMBL" id="KAJ7310397.1"/>
    </source>
</evidence>
<sequence>MGTLLPLVALLLLLLLLRLSLSLRAPVAGGDSGEQLVLPRLTGLQYNVSEGSCHVNFWWTPLQRVNGSCKVYYHTELWESGRSPDVGYPNEPFIKQLVVLNEKANFSVRPICDKKVGERVNITLSPTGAAGTGAANLRCIWHNQQRITCSWQRGQNADPGTSYSMYYWYEDLDRERPCTDYTTDGDVFQCSFEFSHYSFKLAISIQGSSQDIQPVCKIVRKGVKNYFPVKLDAPSRVNISKSGNEVHLIWTPPIQSRGVCYEVEMNNTETKTYSYLDNFNVSIPVKSDERHTFRVRAILGRTATRCEQMEGLWSDWSEHKVLDVRDNPFRILLLVLIPFCVATLMIVLLIYQKRIKRLIYPNIPDFNKVKAILEEQSKELEKHPPEKPSIEDPTDLLPILEMSMEGTKTPECRPTVWGATD</sequence>
<dbReference type="GO" id="GO:0004896">
    <property type="term" value="F:cytokine receptor activity"/>
    <property type="evidence" value="ECO:0007669"/>
    <property type="project" value="TreeGrafter"/>
</dbReference>
<keyword evidence="3 10" id="KW-0732">Signal</keyword>
<comment type="subcellular location">
    <subcellularLocation>
        <location evidence="1">Membrane</location>
        <topology evidence="1">Single-pass type I membrane protein</topology>
    </subcellularLocation>
</comment>
<keyword evidence="13" id="KW-1185">Reference proteome</keyword>
<dbReference type="Proteomes" id="UP001142489">
    <property type="component" value="Unassembled WGS sequence"/>
</dbReference>
<organism evidence="12 13">
    <name type="scientific">Phrynocephalus forsythii</name>
    <dbReference type="NCBI Taxonomy" id="171643"/>
    <lineage>
        <taxon>Eukaryota</taxon>
        <taxon>Metazoa</taxon>
        <taxon>Chordata</taxon>
        <taxon>Craniata</taxon>
        <taxon>Vertebrata</taxon>
        <taxon>Euteleostomi</taxon>
        <taxon>Lepidosauria</taxon>
        <taxon>Squamata</taxon>
        <taxon>Bifurcata</taxon>
        <taxon>Unidentata</taxon>
        <taxon>Episquamata</taxon>
        <taxon>Toxicofera</taxon>
        <taxon>Iguania</taxon>
        <taxon>Acrodonta</taxon>
        <taxon>Agamidae</taxon>
        <taxon>Agaminae</taxon>
        <taxon>Phrynocephalus</taxon>
    </lineage>
</organism>
<proteinExistence type="predicted"/>
<evidence type="ECO:0000256" key="4">
    <source>
        <dbReference type="ARBA" id="ARBA00022989"/>
    </source>
</evidence>
<dbReference type="Gene3D" id="2.60.40.10">
    <property type="entry name" value="Immunoglobulins"/>
    <property type="match status" value="3"/>
</dbReference>
<feature type="signal peptide" evidence="10">
    <location>
        <begin position="1"/>
        <end position="22"/>
    </location>
</feature>
<keyword evidence="6" id="KW-1015">Disulfide bond</keyword>
<evidence type="ECO:0000256" key="10">
    <source>
        <dbReference type="SAM" id="SignalP"/>
    </source>
</evidence>
<dbReference type="InterPro" id="IPR015321">
    <property type="entry name" value="TypeI_recpt_CBD"/>
</dbReference>
<keyword evidence="5 9" id="KW-0472">Membrane</keyword>
<protein>
    <recommendedName>
        <fullName evidence="11">Type I cytokine receptor cytokine-binding domain-containing protein</fullName>
    </recommendedName>
</protein>
<dbReference type="OrthoDB" id="9940625at2759"/>
<dbReference type="GO" id="GO:0009897">
    <property type="term" value="C:external side of plasma membrane"/>
    <property type="evidence" value="ECO:0007669"/>
    <property type="project" value="TreeGrafter"/>
</dbReference>
<evidence type="ECO:0000313" key="13">
    <source>
        <dbReference type="Proteomes" id="UP001142489"/>
    </source>
</evidence>
<gene>
    <name evidence="12" type="ORF">JRQ81_007311</name>
</gene>
<feature type="chain" id="PRO_5040397059" description="Type I cytokine receptor cytokine-binding domain-containing protein" evidence="10">
    <location>
        <begin position="23"/>
        <end position="421"/>
    </location>
</feature>
<comment type="caution">
    <text evidence="12">The sequence shown here is derived from an EMBL/GenBank/DDBJ whole genome shotgun (WGS) entry which is preliminary data.</text>
</comment>
<evidence type="ECO:0000256" key="1">
    <source>
        <dbReference type="ARBA" id="ARBA00004479"/>
    </source>
</evidence>
<accession>A0A9Q0XEY7</accession>
<evidence type="ECO:0000256" key="5">
    <source>
        <dbReference type="ARBA" id="ARBA00023136"/>
    </source>
</evidence>
<dbReference type="SUPFAM" id="SSF49265">
    <property type="entry name" value="Fibronectin type III"/>
    <property type="match status" value="2"/>
</dbReference>
<evidence type="ECO:0000256" key="2">
    <source>
        <dbReference type="ARBA" id="ARBA00022692"/>
    </source>
</evidence>
<dbReference type="Pfam" id="PF09240">
    <property type="entry name" value="IL6Ra-bind"/>
    <property type="match status" value="1"/>
</dbReference>
<evidence type="ECO:0000256" key="3">
    <source>
        <dbReference type="ARBA" id="ARBA00022729"/>
    </source>
</evidence>
<feature type="transmembrane region" description="Helical" evidence="9">
    <location>
        <begin position="331"/>
        <end position="351"/>
    </location>
</feature>
<keyword evidence="2 9" id="KW-0812">Transmembrane</keyword>
<evidence type="ECO:0000256" key="9">
    <source>
        <dbReference type="SAM" id="Phobius"/>
    </source>
</evidence>
<evidence type="ECO:0000259" key="11">
    <source>
        <dbReference type="Pfam" id="PF09240"/>
    </source>
</evidence>
<dbReference type="EMBL" id="JAPFRF010000015">
    <property type="protein sequence ID" value="KAJ7310397.1"/>
    <property type="molecule type" value="Genomic_DNA"/>
</dbReference>
<keyword evidence="8" id="KW-0325">Glycoprotein</keyword>
<name>A0A9Q0XEY7_9SAUR</name>
<feature type="domain" description="Type I cytokine receptor cytokine-binding" evidence="11">
    <location>
        <begin position="136"/>
        <end position="211"/>
    </location>
</feature>
<dbReference type="AlphaFoldDB" id="A0A9Q0XEY7"/>
<dbReference type="InterPro" id="IPR036116">
    <property type="entry name" value="FN3_sf"/>
</dbReference>